<dbReference type="EMBL" id="MU268546">
    <property type="protein sequence ID" value="KAH7904251.1"/>
    <property type="molecule type" value="Genomic_DNA"/>
</dbReference>
<evidence type="ECO:0000313" key="2">
    <source>
        <dbReference type="Proteomes" id="UP000790377"/>
    </source>
</evidence>
<reference evidence="1" key="1">
    <citation type="journal article" date="2021" name="New Phytol.">
        <title>Evolutionary innovations through gain and loss of genes in the ectomycorrhizal Boletales.</title>
        <authorList>
            <person name="Wu G."/>
            <person name="Miyauchi S."/>
            <person name="Morin E."/>
            <person name="Kuo A."/>
            <person name="Drula E."/>
            <person name="Varga T."/>
            <person name="Kohler A."/>
            <person name="Feng B."/>
            <person name="Cao Y."/>
            <person name="Lipzen A."/>
            <person name="Daum C."/>
            <person name="Hundley H."/>
            <person name="Pangilinan J."/>
            <person name="Johnson J."/>
            <person name="Barry K."/>
            <person name="LaButti K."/>
            <person name="Ng V."/>
            <person name="Ahrendt S."/>
            <person name="Min B."/>
            <person name="Choi I.G."/>
            <person name="Park H."/>
            <person name="Plett J.M."/>
            <person name="Magnuson J."/>
            <person name="Spatafora J.W."/>
            <person name="Nagy L.G."/>
            <person name="Henrissat B."/>
            <person name="Grigoriev I.V."/>
            <person name="Yang Z.L."/>
            <person name="Xu J."/>
            <person name="Martin F.M."/>
        </authorList>
    </citation>
    <scope>NUCLEOTIDE SEQUENCE</scope>
    <source>
        <strain evidence="1">ATCC 28755</strain>
    </source>
</reference>
<organism evidence="1 2">
    <name type="scientific">Hygrophoropsis aurantiaca</name>
    <dbReference type="NCBI Taxonomy" id="72124"/>
    <lineage>
        <taxon>Eukaryota</taxon>
        <taxon>Fungi</taxon>
        <taxon>Dikarya</taxon>
        <taxon>Basidiomycota</taxon>
        <taxon>Agaricomycotina</taxon>
        <taxon>Agaricomycetes</taxon>
        <taxon>Agaricomycetidae</taxon>
        <taxon>Boletales</taxon>
        <taxon>Coniophorineae</taxon>
        <taxon>Hygrophoropsidaceae</taxon>
        <taxon>Hygrophoropsis</taxon>
    </lineage>
</organism>
<gene>
    <name evidence="1" type="ORF">BJ138DRAFT_942455</name>
</gene>
<evidence type="ECO:0000313" key="1">
    <source>
        <dbReference type="EMBL" id="KAH7904251.1"/>
    </source>
</evidence>
<dbReference type="Proteomes" id="UP000790377">
    <property type="component" value="Unassembled WGS sequence"/>
</dbReference>
<proteinExistence type="predicted"/>
<keyword evidence="2" id="KW-1185">Reference proteome</keyword>
<sequence length="574" mass="61270">MKRFLFLPLVASLALGSTQNSSCRCLYGQQCWPSSSDFSSLQSRLSQPLIYPIPTALGCYPPSSPSGDCSDIQANWYNGTWRADHPGSMDMTNYESFIFKNGSISACYFNTSLGTPCEQGNVPVIGVDARSVGDVQAAVKFAASHNLRMAIKNTGHDYAGRSAARNAFMLWTHHLNNITYNPTFVPAGAPQSETYDALTLGAGVLWKDAYSAATANNRSIIGGISGGGDVGAAGGWLQGGGHSAFAPYHGLGVDNVVEFNLVTASGEFVTANAYQHSDLFWALRGGGGGTWGVVTSVTYKTHPVFTVTAVFFNATTTSTDTMKKLFTEFVRIHPSLSDSNFGGYATAANTSLNFFYQLPNSTDAIANASFTSFFEVAHNLTNEGLDIVTQVTGTYDSFDQWYTSLFGSAAGGGGGIVELASRLLPTALFAESEYVDFADKLFAIAGDGIIWNFVAGGAVSKADPDSTGLNPAWRNSLVEAVWGAGWDEGATYSEIEQARAVLSETMAQVSAIMPGAGSYFNEGSLFEPTPQQTYFGSHYDKLKQIKTSYDPSGLFIVGAGVESEDWTDDLNCRL</sequence>
<comment type="caution">
    <text evidence="1">The sequence shown here is derived from an EMBL/GenBank/DDBJ whole genome shotgun (WGS) entry which is preliminary data.</text>
</comment>
<protein>
    <submittedName>
        <fullName evidence="1">Uncharacterized protein</fullName>
    </submittedName>
</protein>
<name>A0ACB7ZSY3_9AGAM</name>
<accession>A0ACB7ZSY3</accession>